<keyword evidence="1" id="KW-0614">Plasmid</keyword>
<dbReference type="EMBL" id="KX426227">
    <property type="protein sequence ID" value="APW48873.1"/>
    <property type="molecule type" value="Genomic_DNA"/>
</dbReference>
<geneLocation type="plasmid" evidence="1">
    <name>pALWED1.1</name>
</geneLocation>
<dbReference type="RefSeq" id="WP_171265011.1">
    <property type="nucleotide sequence ID" value="NZ_CP082144.1"/>
</dbReference>
<evidence type="ECO:0000313" key="1">
    <source>
        <dbReference type="EMBL" id="APW48873.1"/>
    </source>
</evidence>
<gene>
    <name evidence="1" type="ORF">BAA96_1p0168</name>
</gene>
<name>A0A1P8KGR1_ACILW</name>
<organism evidence="1">
    <name type="scientific">Acinetobacter lwoffii</name>
    <dbReference type="NCBI Taxonomy" id="28090"/>
    <lineage>
        <taxon>Bacteria</taxon>
        <taxon>Pseudomonadati</taxon>
        <taxon>Pseudomonadota</taxon>
        <taxon>Gammaproteobacteria</taxon>
        <taxon>Moraxellales</taxon>
        <taxon>Moraxellaceae</taxon>
        <taxon>Acinetobacter</taxon>
    </lineage>
</organism>
<protein>
    <submittedName>
        <fullName evidence="1">Uncharacterized protein</fullName>
    </submittedName>
</protein>
<reference evidence="1" key="1">
    <citation type="journal article" date="2016" name="Biomed. Res. Int.">
        <title>Resistance of Permafrost and Modern Acinetobacter lwoffii Strains to Heavy Metals and Arsenic Revealed by Genome Analysis.</title>
        <authorList>
            <person name="Mindlin S."/>
            <person name="Petrenko A."/>
            <person name="Kurakov A."/>
            <person name="Beletsky A."/>
            <person name="Mardanov A."/>
            <person name="Petrova M."/>
        </authorList>
    </citation>
    <scope>NUCLEOTIDE SEQUENCE</scope>
    <source>
        <strain evidence="1">ED23-35</strain>
        <plasmid evidence="1">pALWED1.1</plasmid>
    </source>
</reference>
<proteinExistence type="predicted"/>
<accession>A0A1P8KGR1</accession>
<sequence length="142" mass="16209">MIQTKITEPTRTPFNPHGFADATPLHAFYLELLEKGLINKVLEEGNLEFENQNLFMTIDWESIDVQMDAYTFDVKLDIVCGVILDEQKVTNSIQVFINEQTLFIASAKTFNPKSGLTQSLNFDIPLRVLSQMGYYALLLKED</sequence>
<dbReference type="AlphaFoldDB" id="A0A1P8KGR1"/>